<feature type="compositionally biased region" description="Polar residues" evidence="1">
    <location>
        <begin position="117"/>
        <end position="132"/>
    </location>
</feature>
<dbReference type="EMBL" id="JAOYFB010000005">
    <property type="protein sequence ID" value="KAK4016976.1"/>
    <property type="molecule type" value="Genomic_DNA"/>
</dbReference>
<reference evidence="2 3" key="1">
    <citation type="journal article" date="2023" name="Nucleic Acids Res.">
        <title>The hologenome of Daphnia magna reveals possible DNA methylation and microbiome-mediated evolution of the host genome.</title>
        <authorList>
            <person name="Chaturvedi A."/>
            <person name="Li X."/>
            <person name="Dhandapani V."/>
            <person name="Marshall H."/>
            <person name="Kissane S."/>
            <person name="Cuenca-Cambronero M."/>
            <person name="Asole G."/>
            <person name="Calvet F."/>
            <person name="Ruiz-Romero M."/>
            <person name="Marangio P."/>
            <person name="Guigo R."/>
            <person name="Rago D."/>
            <person name="Mirbahai L."/>
            <person name="Eastwood N."/>
            <person name="Colbourne J.K."/>
            <person name="Zhou J."/>
            <person name="Mallon E."/>
            <person name="Orsini L."/>
        </authorList>
    </citation>
    <scope>NUCLEOTIDE SEQUENCE [LARGE SCALE GENOMIC DNA]</scope>
    <source>
        <strain evidence="2">LRV0_1</strain>
    </source>
</reference>
<keyword evidence="3" id="KW-1185">Reference proteome</keyword>
<feature type="region of interest" description="Disordered" evidence="1">
    <location>
        <begin position="111"/>
        <end position="132"/>
    </location>
</feature>
<proteinExistence type="predicted"/>
<feature type="compositionally biased region" description="Basic and acidic residues" evidence="1">
    <location>
        <begin position="22"/>
        <end position="44"/>
    </location>
</feature>
<comment type="caution">
    <text evidence="2">The sequence shown here is derived from an EMBL/GenBank/DDBJ whole genome shotgun (WGS) entry which is preliminary data.</text>
</comment>
<evidence type="ECO:0000256" key="1">
    <source>
        <dbReference type="SAM" id="MobiDB-lite"/>
    </source>
</evidence>
<organism evidence="2 3">
    <name type="scientific">Daphnia magna</name>
    <dbReference type="NCBI Taxonomy" id="35525"/>
    <lineage>
        <taxon>Eukaryota</taxon>
        <taxon>Metazoa</taxon>
        <taxon>Ecdysozoa</taxon>
        <taxon>Arthropoda</taxon>
        <taxon>Crustacea</taxon>
        <taxon>Branchiopoda</taxon>
        <taxon>Diplostraca</taxon>
        <taxon>Cladocera</taxon>
        <taxon>Anomopoda</taxon>
        <taxon>Daphniidae</taxon>
        <taxon>Daphnia</taxon>
    </lineage>
</organism>
<feature type="region of interest" description="Disordered" evidence="1">
    <location>
        <begin position="19"/>
        <end position="52"/>
    </location>
</feature>
<accession>A0ABQ9ZW08</accession>
<evidence type="ECO:0000313" key="2">
    <source>
        <dbReference type="EMBL" id="KAK4016976.1"/>
    </source>
</evidence>
<evidence type="ECO:0000313" key="3">
    <source>
        <dbReference type="Proteomes" id="UP001234178"/>
    </source>
</evidence>
<name>A0ABQ9ZW08_9CRUS</name>
<gene>
    <name evidence="2" type="ORF">OUZ56_031934</name>
</gene>
<dbReference type="Proteomes" id="UP001234178">
    <property type="component" value="Unassembled WGS sequence"/>
</dbReference>
<sequence>MVGHCIVYKKASINIPGASDFNSKEKNADQTDRSGKSVDRDVTSKNKRAKQNANELHVSLTIRSASEMMERFYAAEKQSTFFFLTKRMKTLPPRQSLMKVSETCFVQLGEGAEQKHGQQGSELGNLTSTTNR</sequence>
<protein>
    <submittedName>
        <fullName evidence="2">Uncharacterized protein</fullName>
    </submittedName>
</protein>